<reference evidence="3" key="1">
    <citation type="submission" date="2016-10" db="EMBL/GenBank/DDBJ databases">
        <authorList>
            <person name="Varghese N."/>
            <person name="Submissions S."/>
        </authorList>
    </citation>
    <scope>NUCLEOTIDE SEQUENCE [LARGE SCALE GENOMIC DNA]</scope>
    <source>
        <strain evidence="3">DSM 7481</strain>
    </source>
</reference>
<gene>
    <name evidence="2" type="ORF">SAMN04489710_12113</name>
</gene>
<keyword evidence="2" id="KW-0645">Protease</keyword>
<dbReference type="InterPro" id="IPR001270">
    <property type="entry name" value="ClpA/B"/>
</dbReference>
<dbReference type="PRINTS" id="PR00300">
    <property type="entry name" value="CLPPROTEASEA"/>
</dbReference>
<dbReference type="Pfam" id="PF00004">
    <property type="entry name" value="AAA"/>
    <property type="match status" value="1"/>
</dbReference>
<dbReference type="GO" id="GO:0005524">
    <property type="term" value="F:ATP binding"/>
    <property type="evidence" value="ECO:0007669"/>
    <property type="project" value="InterPro"/>
</dbReference>
<dbReference type="InterPro" id="IPR003593">
    <property type="entry name" value="AAA+_ATPase"/>
</dbReference>
<dbReference type="STRING" id="32040.SAMN04489710_12113"/>
<dbReference type="SMART" id="SM00382">
    <property type="entry name" value="AAA"/>
    <property type="match status" value="1"/>
</dbReference>
<dbReference type="OrthoDB" id="8552455at2"/>
<dbReference type="PANTHER" id="PTHR43718">
    <property type="entry name" value="LON PROTEASE"/>
    <property type="match status" value="1"/>
</dbReference>
<organism evidence="2 3">
    <name type="scientific">Paracidovorax konjaci</name>
    <dbReference type="NCBI Taxonomy" id="32040"/>
    <lineage>
        <taxon>Bacteria</taxon>
        <taxon>Pseudomonadati</taxon>
        <taxon>Pseudomonadota</taxon>
        <taxon>Betaproteobacteria</taxon>
        <taxon>Burkholderiales</taxon>
        <taxon>Comamonadaceae</taxon>
        <taxon>Paracidovorax</taxon>
    </lineage>
</organism>
<evidence type="ECO:0000259" key="1">
    <source>
        <dbReference type="SMART" id="SM00382"/>
    </source>
</evidence>
<name>A0A1I1YX07_9BURK</name>
<dbReference type="GO" id="GO:0004176">
    <property type="term" value="F:ATP-dependent peptidase activity"/>
    <property type="evidence" value="ECO:0007669"/>
    <property type="project" value="InterPro"/>
</dbReference>
<dbReference type="InterPro" id="IPR027417">
    <property type="entry name" value="P-loop_NTPase"/>
</dbReference>
<dbReference type="AlphaFoldDB" id="A0A1I1YX07"/>
<evidence type="ECO:0000313" key="3">
    <source>
        <dbReference type="Proteomes" id="UP000199517"/>
    </source>
</evidence>
<dbReference type="GO" id="GO:0016887">
    <property type="term" value="F:ATP hydrolysis activity"/>
    <property type="evidence" value="ECO:0007669"/>
    <property type="project" value="InterPro"/>
</dbReference>
<dbReference type="InterPro" id="IPR027065">
    <property type="entry name" value="Lon_Prtase"/>
</dbReference>
<protein>
    <submittedName>
        <fullName evidence="2">ATP-dependent Lon protease</fullName>
    </submittedName>
</protein>
<keyword evidence="3" id="KW-1185">Reference proteome</keyword>
<evidence type="ECO:0000313" key="2">
    <source>
        <dbReference type="EMBL" id="SFE24011.1"/>
    </source>
</evidence>
<dbReference type="Proteomes" id="UP000199517">
    <property type="component" value="Unassembled WGS sequence"/>
</dbReference>
<keyword evidence="2" id="KW-0378">Hydrolase</keyword>
<dbReference type="GO" id="GO:0004252">
    <property type="term" value="F:serine-type endopeptidase activity"/>
    <property type="evidence" value="ECO:0007669"/>
    <property type="project" value="InterPro"/>
</dbReference>
<dbReference type="GO" id="GO:0006515">
    <property type="term" value="P:protein quality control for misfolded or incompletely synthesized proteins"/>
    <property type="evidence" value="ECO:0007669"/>
    <property type="project" value="TreeGrafter"/>
</dbReference>
<accession>A0A1I1YX07</accession>
<proteinExistence type="predicted"/>
<dbReference type="SUPFAM" id="SSF52540">
    <property type="entry name" value="P-loop containing nucleoside triphosphate hydrolases"/>
    <property type="match status" value="1"/>
</dbReference>
<sequence length="337" mass="37184">MTTTHSLVPQPPLMGLPVAQLRNVFRPGDVERRLARLQDAGSQREYETLRAVYERMLERGPERFQVKPSGVPDMAGLYDQLPNFTDVLDDVKRHVALAQDSRDGLEVTPMLLLGPPGIGKTHFARQLAELLGTGMNLVPMSSMTAGWLLSGSSSQWKGARPGKVFEALVDGEYANPVIVVDEIDKASPDAQYDPLGALYGLLEHDTAQSFTDEFAEIAIDASQVIWITTANDDRGIPEPILNRMNVFEVQAPSPEQARTIARNLYQGIRAGHDWGRLIDPDPLPDVLDVLAQMPPREMRRALMTGFGNARLQHRSTVEVADLPRGTAAKTRMGFVVQ</sequence>
<dbReference type="InterPro" id="IPR003959">
    <property type="entry name" value="ATPase_AAA_core"/>
</dbReference>
<dbReference type="EMBL" id="FOMQ01000021">
    <property type="protein sequence ID" value="SFE24011.1"/>
    <property type="molecule type" value="Genomic_DNA"/>
</dbReference>
<dbReference type="PANTHER" id="PTHR43718:SF2">
    <property type="entry name" value="LON PROTEASE HOMOLOG, MITOCHONDRIAL"/>
    <property type="match status" value="1"/>
</dbReference>
<dbReference type="Gene3D" id="3.40.50.300">
    <property type="entry name" value="P-loop containing nucleotide triphosphate hydrolases"/>
    <property type="match status" value="1"/>
</dbReference>
<dbReference type="RefSeq" id="WP_092957202.1">
    <property type="nucleotide sequence ID" value="NZ_FOMQ01000021.1"/>
</dbReference>
<feature type="domain" description="AAA+ ATPase" evidence="1">
    <location>
        <begin position="106"/>
        <end position="253"/>
    </location>
</feature>